<proteinExistence type="predicted"/>
<sequence>MHTLSDQQLSPTLVVKSLLANGFPEFSFSDLLQEFKRHFPTQSTKTVYQSLYRVVDRFAKKGYLVRQDTPDGNLFFQQANVLRDLDVGISKVVEDPAVPALKEQLRDELAQAERELWVSSSAADQCQQKIQTYPQLRQKLSKMHMEYKEKSLSKLGEVEVLRRLLIECEQP</sequence>
<dbReference type="EMBL" id="JAVDWR010000008">
    <property type="protein sequence ID" value="MDR7121680.1"/>
    <property type="molecule type" value="Genomic_DNA"/>
</dbReference>
<dbReference type="Proteomes" id="UP001257909">
    <property type="component" value="Unassembled WGS sequence"/>
</dbReference>
<reference evidence="1 2" key="1">
    <citation type="submission" date="2023-07" db="EMBL/GenBank/DDBJ databases">
        <title>Sorghum-associated microbial communities from plants grown in Nebraska, USA.</title>
        <authorList>
            <person name="Schachtman D."/>
        </authorList>
    </citation>
    <scope>NUCLEOTIDE SEQUENCE [LARGE SCALE GENOMIC DNA]</scope>
    <source>
        <strain evidence="1 2">4138</strain>
    </source>
</reference>
<accession>A0ABU1W1E6</accession>
<keyword evidence="2" id="KW-1185">Reference proteome</keyword>
<dbReference type="RefSeq" id="WP_310279194.1">
    <property type="nucleotide sequence ID" value="NZ_JAVDWR010000008.1"/>
</dbReference>
<protein>
    <submittedName>
        <fullName evidence="1">Fe2+ or Zn2+ uptake regulation protein</fullName>
    </submittedName>
</protein>
<comment type="caution">
    <text evidence="1">The sequence shown here is derived from an EMBL/GenBank/DDBJ whole genome shotgun (WGS) entry which is preliminary data.</text>
</comment>
<organism evidence="1 2">
    <name type="scientific">Rheinheimera soli</name>
    <dbReference type="NCBI Taxonomy" id="443616"/>
    <lineage>
        <taxon>Bacteria</taxon>
        <taxon>Pseudomonadati</taxon>
        <taxon>Pseudomonadota</taxon>
        <taxon>Gammaproteobacteria</taxon>
        <taxon>Chromatiales</taxon>
        <taxon>Chromatiaceae</taxon>
        <taxon>Rheinheimera</taxon>
    </lineage>
</organism>
<name>A0ABU1W1E6_9GAMM</name>
<evidence type="ECO:0000313" key="2">
    <source>
        <dbReference type="Proteomes" id="UP001257909"/>
    </source>
</evidence>
<gene>
    <name evidence="1" type="ORF">J2W69_002637</name>
</gene>
<evidence type="ECO:0000313" key="1">
    <source>
        <dbReference type="EMBL" id="MDR7121680.1"/>
    </source>
</evidence>